<reference evidence="4" key="1">
    <citation type="submission" date="2018-02" db="EMBL/GenBank/DDBJ databases">
        <authorList>
            <person name="Hausmann B."/>
        </authorList>
    </citation>
    <scope>NUCLEOTIDE SEQUENCE [LARGE SCALE GENOMIC DNA]</scope>
    <source>
        <strain evidence="4">Peat soil MAG SbF1</strain>
    </source>
</reference>
<feature type="transmembrane region" description="Helical" evidence="1">
    <location>
        <begin position="182"/>
        <end position="212"/>
    </location>
</feature>
<dbReference type="InterPro" id="IPR052710">
    <property type="entry name" value="CAAX_protease"/>
</dbReference>
<feature type="transmembrane region" description="Helical" evidence="1">
    <location>
        <begin position="98"/>
        <end position="120"/>
    </location>
</feature>
<feature type="transmembrane region" description="Helical" evidence="1">
    <location>
        <begin position="56"/>
        <end position="78"/>
    </location>
</feature>
<name>A0A2U3L825_9FIRM</name>
<accession>A0A2U3L825</accession>
<keyword evidence="1" id="KW-0812">Transmembrane</keyword>
<evidence type="ECO:0000313" key="3">
    <source>
        <dbReference type="EMBL" id="SPF47909.1"/>
    </source>
</evidence>
<dbReference type="InterPro" id="IPR003675">
    <property type="entry name" value="Rce1/LyrA-like_dom"/>
</dbReference>
<organism evidence="3 4">
    <name type="scientific">Candidatus Desulfosporosinus infrequens</name>
    <dbReference type="NCBI Taxonomy" id="2043169"/>
    <lineage>
        <taxon>Bacteria</taxon>
        <taxon>Bacillati</taxon>
        <taxon>Bacillota</taxon>
        <taxon>Clostridia</taxon>
        <taxon>Eubacteriales</taxon>
        <taxon>Desulfitobacteriaceae</taxon>
        <taxon>Desulfosporosinus</taxon>
    </lineage>
</organism>
<dbReference type="GO" id="GO:0004175">
    <property type="term" value="F:endopeptidase activity"/>
    <property type="evidence" value="ECO:0007669"/>
    <property type="project" value="UniProtKB-ARBA"/>
</dbReference>
<evidence type="ECO:0000259" key="2">
    <source>
        <dbReference type="Pfam" id="PF02517"/>
    </source>
</evidence>
<sequence>MGKKKSKRIDLRILIPPRQPVWNIWQGLFLIALVTIIEFPLGWLETPKDLDSLRGILYFIGVGLGDALIYFLVIRTFLRLIRRSFSDLGFIKPLKRYVGLGFVVGVLLFVGIGLLGNVLAQLFGTPAPQSFAVAVKEVNYKWEFVLLTVLGGVIAPIKEEMLFRGLIYPPLRQSLGRGKGMLVTGLFFATLHLDIVRFLPLFVGGLVLTWLYERSSSIWPAIIAHGTWNSLMAIALWIQHT</sequence>
<protein>
    <submittedName>
        <fullName evidence="3">CAAX amino terminal protease family protein</fullName>
    </submittedName>
</protein>
<dbReference type="Proteomes" id="UP000238916">
    <property type="component" value="Unassembled WGS sequence"/>
</dbReference>
<keyword evidence="3" id="KW-0378">Hydrolase</keyword>
<gene>
    <name evidence="3" type="ORF">SBF1_3980002</name>
</gene>
<dbReference type="AlphaFoldDB" id="A0A2U3L825"/>
<dbReference type="GO" id="GO:0006508">
    <property type="term" value="P:proteolysis"/>
    <property type="evidence" value="ECO:0007669"/>
    <property type="project" value="UniProtKB-KW"/>
</dbReference>
<keyword evidence="3" id="KW-0645">Protease</keyword>
<dbReference type="PANTHER" id="PTHR36435">
    <property type="entry name" value="SLR1288 PROTEIN"/>
    <property type="match status" value="1"/>
</dbReference>
<feature type="transmembrane region" description="Helical" evidence="1">
    <location>
        <begin position="218"/>
        <end position="238"/>
    </location>
</feature>
<feature type="transmembrane region" description="Helical" evidence="1">
    <location>
        <begin position="21"/>
        <end position="44"/>
    </location>
</feature>
<proteinExistence type="predicted"/>
<keyword evidence="1" id="KW-1133">Transmembrane helix</keyword>
<dbReference type="PANTHER" id="PTHR36435:SF1">
    <property type="entry name" value="CAAX AMINO TERMINAL PROTEASE FAMILY PROTEIN"/>
    <property type="match status" value="1"/>
</dbReference>
<dbReference type="GO" id="GO:0080120">
    <property type="term" value="P:CAAX-box protein maturation"/>
    <property type="evidence" value="ECO:0007669"/>
    <property type="project" value="UniProtKB-ARBA"/>
</dbReference>
<feature type="domain" description="CAAX prenyl protease 2/Lysostaphin resistance protein A-like" evidence="2">
    <location>
        <begin position="142"/>
        <end position="230"/>
    </location>
</feature>
<dbReference type="Pfam" id="PF02517">
    <property type="entry name" value="Rce1-like"/>
    <property type="match status" value="1"/>
</dbReference>
<dbReference type="OrthoDB" id="9782250at2"/>
<evidence type="ECO:0000256" key="1">
    <source>
        <dbReference type="SAM" id="Phobius"/>
    </source>
</evidence>
<keyword evidence="1" id="KW-0472">Membrane</keyword>
<dbReference type="EMBL" id="OMOF01000332">
    <property type="protein sequence ID" value="SPF47909.1"/>
    <property type="molecule type" value="Genomic_DNA"/>
</dbReference>
<evidence type="ECO:0000313" key="4">
    <source>
        <dbReference type="Proteomes" id="UP000238916"/>
    </source>
</evidence>